<accession>A0AAN7SAP6</accession>
<evidence type="ECO:0000313" key="2">
    <source>
        <dbReference type="Proteomes" id="UP001353858"/>
    </source>
</evidence>
<gene>
    <name evidence="1" type="ORF">RN001_005650</name>
</gene>
<sequence length="346" mass="39014">MASEGFVKASTNNLPCVYIFMVNEFIRNDERFNAAEFKGVKAAFKFKDSFNSAIGYVEVKREGSLCTVQERICPEHRVKSKPYSVCLILDERNEKIINVYCKDCAASLGGCKHVLAFLMWVHRRSEDPAPTEVTSYWLEPRLSGVGTTDTKMNVLSLASVDNSTFRDEVLNIGKQNESNGQLILCGKLTGTQIDSPMWHEMRFGRVTASKLYEFSKCNTSDGTLVESIIDSGLCLLPSYPVFGASPDGITSEYVIEVKCPSSEKILRNYIKNGDPTEKFKAQLHLQMLCTNKQKGLFCVADPNFDQNNLITILTVDYDENYMHNLIVRSLNNWKNFVFSGLYKSVK</sequence>
<protein>
    <recommendedName>
        <fullName evidence="3">YqaJ viral recombinase domain-containing protein</fullName>
    </recommendedName>
</protein>
<name>A0AAN7SAP6_9COLE</name>
<dbReference type="SUPFAM" id="SSF52980">
    <property type="entry name" value="Restriction endonuclease-like"/>
    <property type="match status" value="1"/>
</dbReference>
<keyword evidence="2" id="KW-1185">Reference proteome</keyword>
<dbReference type="InterPro" id="IPR011604">
    <property type="entry name" value="PDDEXK-like_dom_sf"/>
</dbReference>
<dbReference type="InterPro" id="IPR011335">
    <property type="entry name" value="Restrct_endonuc-II-like"/>
</dbReference>
<dbReference type="Gene3D" id="3.90.320.10">
    <property type="match status" value="1"/>
</dbReference>
<evidence type="ECO:0008006" key="3">
    <source>
        <dbReference type="Google" id="ProtNLM"/>
    </source>
</evidence>
<proteinExistence type="predicted"/>
<dbReference type="Proteomes" id="UP001353858">
    <property type="component" value="Unassembled WGS sequence"/>
</dbReference>
<dbReference type="GO" id="GO:0006281">
    <property type="term" value="P:DNA repair"/>
    <property type="evidence" value="ECO:0007669"/>
    <property type="project" value="UniProtKB-ARBA"/>
</dbReference>
<evidence type="ECO:0000313" key="1">
    <source>
        <dbReference type="EMBL" id="KAK4882331.1"/>
    </source>
</evidence>
<organism evidence="1 2">
    <name type="scientific">Aquatica leii</name>
    <dbReference type="NCBI Taxonomy" id="1421715"/>
    <lineage>
        <taxon>Eukaryota</taxon>
        <taxon>Metazoa</taxon>
        <taxon>Ecdysozoa</taxon>
        <taxon>Arthropoda</taxon>
        <taxon>Hexapoda</taxon>
        <taxon>Insecta</taxon>
        <taxon>Pterygota</taxon>
        <taxon>Neoptera</taxon>
        <taxon>Endopterygota</taxon>
        <taxon>Coleoptera</taxon>
        <taxon>Polyphaga</taxon>
        <taxon>Elateriformia</taxon>
        <taxon>Elateroidea</taxon>
        <taxon>Lampyridae</taxon>
        <taxon>Luciolinae</taxon>
        <taxon>Aquatica</taxon>
    </lineage>
</organism>
<comment type="caution">
    <text evidence="1">The sequence shown here is derived from an EMBL/GenBank/DDBJ whole genome shotgun (WGS) entry which is preliminary data.</text>
</comment>
<dbReference type="PANTHER" id="PTHR39953">
    <property type="entry name" value="RE54151P"/>
    <property type="match status" value="1"/>
</dbReference>
<dbReference type="EMBL" id="JARPUR010000002">
    <property type="protein sequence ID" value="KAK4882331.1"/>
    <property type="molecule type" value="Genomic_DNA"/>
</dbReference>
<reference evidence="2" key="1">
    <citation type="submission" date="2023-01" db="EMBL/GenBank/DDBJ databases">
        <title>Key to firefly adult light organ development and bioluminescence: homeobox transcription factors regulate luciferase expression and transportation to peroxisome.</title>
        <authorList>
            <person name="Fu X."/>
        </authorList>
    </citation>
    <scope>NUCLEOTIDE SEQUENCE [LARGE SCALE GENOMIC DNA]</scope>
</reference>
<dbReference type="PANTHER" id="PTHR39953:SF1">
    <property type="entry name" value="RE54151P"/>
    <property type="match status" value="1"/>
</dbReference>
<dbReference type="AlphaFoldDB" id="A0AAN7SAP6"/>